<keyword evidence="3" id="KW-1185">Reference proteome</keyword>
<sequence>MFCVAVACFTAPVHADSFDVSAVPVAVSDALLNSTRATNAQRALVTSLPGAAPSAIAPLTATTVANNVRLWDEVIPPAPSPKPTQASTSGMPRTVVASSQSNLQSTSLNVSASSSRMPR</sequence>
<evidence type="ECO:0000313" key="3">
    <source>
        <dbReference type="Proteomes" id="UP000366945"/>
    </source>
</evidence>
<dbReference type="Proteomes" id="UP000366945">
    <property type="component" value="Unassembled WGS sequence"/>
</dbReference>
<evidence type="ECO:0000256" key="1">
    <source>
        <dbReference type="SAM" id="MobiDB-lite"/>
    </source>
</evidence>
<protein>
    <submittedName>
        <fullName evidence="2">Uncharacterized protein</fullName>
    </submittedName>
</protein>
<accession>A0A5E4TD49</accession>
<evidence type="ECO:0000313" key="2">
    <source>
        <dbReference type="EMBL" id="VVD85202.1"/>
    </source>
</evidence>
<dbReference type="EMBL" id="CABPSK010000001">
    <property type="protein sequence ID" value="VVD85202.1"/>
    <property type="molecule type" value="Genomic_DNA"/>
</dbReference>
<feature type="region of interest" description="Disordered" evidence="1">
    <location>
        <begin position="74"/>
        <end position="119"/>
    </location>
</feature>
<organism evidence="2 3">
    <name type="scientific">Pandoraea pneumonica</name>
    <dbReference type="NCBI Taxonomy" id="2508299"/>
    <lineage>
        <taxon>Bacteria</taxon>
        <taxon>Pseudomonadati</taxon>
        <taxon>Pseudomonadota</taxon>
        <taxon>Betaproteobacteria</taxon>
        <taxon>Burkholderiales</taxon>
        <taxon>Burkholderiaceae</taxon>
        <taxon>Pandoraea</taxon>
    </lineage>
</organism>
<gene>
    <name evidence="2" type="ORF">PPN31114_01358</name>
</gene>
<name>A0A5E4TD49_9BURK</name>
<proteinExistence type="predicted"/>
<reference evidence="2 3" key="1">
    <citation type="submission" date="2019-08" db="EMBL/GenBank/DDBJ databases">
        <authorList>
            <person name="Peeters C."/>
        </authorList>
    </citation>
    <scope>NUCLEOTIDE SEQUENCE [LARGE SCALE GENOMIC DNA]</scope>
    <source>
        <strain evidence="2 3">LMG 31114</strain>
    </source>
</reference>
<dbReference type="AlphaFoldDB" id="A0A5E4TD49"/>
<feature type="compositionally biased region" description="Low complexity" evidence="1">
    <location>
        <begin position="98"/>
        <end position="111"/>
    </location>
</feature>